<keyword evidence="1" id="KW-0732">Signal</keyword>
<feature type="chain" id="PRO_5045457403" evidence="1">
    <location>
        <begin position="21"/>
        <end position="129"/>
    </location>
</feature>
<dbReference type="InterPro" id="IPR022606">
    <property type="entry name" value="DUF2914"/>
</dbReference>
<dbReference type="Pfam" id="PF11141">
    <property type="entry name" value="DUF2914"/>
    <property type="match status" value="1"/>
</dbReference>
<dbReference type="RefSeq" id="WP_131257610.1">
    <property type="nucleotide sequence ID" value="NZ_JBHSUS010000001.1"/>
</dbReference>
<reference evidence="4" key="1">
    <citation type="journal article" date="2019" name="Int. J. Syst. Evol. Microbiol.">
        <title>The Global Catalogue of Microorganisms (GCM) 10K type strain sequencing project: providing services to taxonomists for standard genome sequencing and annotation.</title>
        <authorList>
            <consortium name="The Broad Institute Genomics Platform"/>
            <consortium name="The Broad Institute Genome Sequencing Center for Infectious Disease"/>
            <person name="Wu L."/>
            <person name="Ma J."/>
        </authorList>
    </citation>
    <scope>NUCLEOTIDE SEQUENCE [LARGE SCALE GENOMIC DNA]</scope>
    <source>
        <strain evidence="4">CGMCC 1.16031</strain>
    </source>
</reference>
<evidence type="ECO:0000313" key="3">
    <source>
        <dbReference type="EMBL" id="MFC6441632.1"/>
    </source>
</evidence>
<proteinExistence type="predicted"/>
<evidence type="ECO:0000259" key="2">
    <source>
        <dbReference type="Pfam" id="PF11141"/>
    </source>
</evidence>
<organism evidence="3 4">
    <name type="scientific">Pseudobowmanella zhangzhouensis</name>
    <dbReference type="NCBI Taxonomy" id="1537679"/>
    <lineage>
        <taxon>Bacteria</taxon>
        <taxon>Pseudomonadati</taxon>
        <taxon>Pseudomonadota</taxon>
        <taxon>Gammaproteobacteria</taxon>
        <taxon>Alteromonadales</taxon>
        <taxon>Alteromonadaceae</taxon>
    </lineage>
</organism>
<protein>
    <submittedName>
        <fullName evidence="3">DUF2914 domain-containing protein</fullName>
    </submittedName>
</protein>
<dbReference type="Proteomes" id="UP001596364">
    <property type="component" value="Unassembled WGS sequence"/>
</dbReference>
<sequence>MKKLITMLLASVLMSSAALADVAESVLTTGIVNRQPVDDLQAQYRVPAQGISKVYFFTRVTDYAGKQVMHRWLYGDQVMAEVNLSVGSDNWRTYSSKRMVSAWNGDWRIDVVVDGEVVHSFPFSVVNAE</sequence>
<accession>A0ABW1XR19</accession>
<feature type="domain" description="DUF2914" evidence="2">
    <location>
        <begin position="66"/>
        <end position="125"/>
    </location>
</feature>
<dbReference type="EMBL" id="JBHSUS010000001">
    <property type="protein sequence ID" value="MFC6441632.1"/>
    <property type="molecule type" value="Genomic_DNA"/>
</dbReference>
<evidence type="ECO:0000256" key="1">
    <source>
        <dbReference type="SAM" id="SignalP"/>
    </source>
</evidence>
<comment type="caution">
    <text evidence="3">The sequence shown here is derived from an EMBL/GenBank/DDBJ whole genome shotgun (WGS) entry which is preliminary data.</text>
</comment>
<evidence type="ECO:0000313" key="4">
    <source>
        <dbReference type="Proteomes" id="UP001596364"/>
    </source>
</evidence>
<gene>
    <name evidence="3" type="ORF">ACFP85_15875</name>
</gene>
<name>A0ABW1XR19_9ALTE</name>
<keyword evidence="4" id="KW-1185">Reference proteome</keyword>
<feature type="signal peptide" evidence="1">
    <location>
        <begin position="1"/>
        <end position="20"/>
    </location>
</feature>